<proteinExistence type="predicted"/>
<dbReference type="SUPFAM" id="SSF48452">
    <property type="entry name" value="TPR-like"/>
    <property type="match status" value="1"/>
</dbReference>
<dbReference type="Proteomes" id="UP000238083">
    <property type="component" value="Unassembled WGS sequence"/>
</dbReference>
<evidence type="ECO:0000313" key="4">
    <source>
        <dbReference type="Proteomes" id="UP000238083"/>
    </source>
</evidence>
<sequence>MRIRLLGPPSLTPGARPGPHPVSRKSWAVLARVLVGDRPPSRRDLAEELFGTADDPLAALRWSLAELRRALEAPDALRGDPPGVPPDLACDAADLDAGTLPDDDLGGTLLEGVEVRDCPGFDAWLLLARARCAARTREELHSRAVAALGRDDVDAALPLATRAAALDVLDEEAQELLVRALVAAGLPAQALAHLGACEARLVRAGITPSPALRDAARTAVPVRPAVRSAAAARALLAAGVAACGAGAPDAGVGTLRQALAEARGSGDAGLQAGALLELGRALVHAVRGADGEGALVLHQALRAAATAGRPDLASDVLRESGFVDVQAGRHRSAARALARALRQAGDDGRRAAVLAMQGMNSADQGRHRQAVDLLRESARLAATVGDDRQRSWSLGVLARSALLSGDAEQARRAARTSLHLARRQSWTAFVPWPQVIAAQAVAAIQGWAAVGEELEEAFAAACSLGDPCWEGMAARALGVAALHRGQHELAASWVADARRRCDRVPDRYVWVSAYVGLAEVEVAAAGGRGAVLVAARRLEEQAVRADLPEFVAWALVHQVEAGDRDRRDLARDCARGVEDPALLARAAALGDDGSGPGGARRGNKTSLDALNPVQGR</sequence>
<evidence type="ECO:0000256" key="1">
    <source>
        <dbReference type="SAM" id="MobiDB-lite"/>
    </source>
</evidence>
<feature type="region of interest" description="Disordered" evidence="1">
    <location>
        <begin position="587"/>
        <end position="616"/>
    </location>
</feature>
<dbReference type="Gene3D" id="1.25.40.10">
    <property type="entry name" value="Tetratricopeptide repeat domain"/>
    <property type="match status" value="2"/>
</dbReference>
<name>A0A2T0R6Z2_9ACTN</name>
<comment type="caution">
    <text evidence="3">The sequence shown here is derived from an EMBL/GenBank/DDBJ whole genome shotgun (WGS) entry which is preliminary data.</text>
</comment>
<feature type="domain" description="Bacterial transcriptional activator" evidence="2">
    <location>
        <begin position="90"/>
        <end position="220"/>
    </location>
</feature>
<evidence type="ECO:0000313" key="3">
    <source>
        <dbReference type="EMBL" id="PRY16881.1"/>
    </source>
</evidence>
<evidence type="ECO:0000259" key="2">
    <source>
        <dbReference type="SMART" id="SM01043"/>
    </source>
</evidence>
<reference evidence="3 4" key="1">
    <citation type="submission" date="2018-03" db="EMBL/GenBank/DDBJ databases">
        <title>Genomic Encyclopedia of Archaeal and Bacterial Type Strains, Phase II (KMG-II): from individual species to whole genera.</title>
        <authorList>
            <person name="Goeker M."/>
        </authorList>
    </citation>
    <scope>NUCLEOTIDE SEQUENCE [LARGE SCALE GENOMIC DNA]</scope>
    <source>
        <strain evidence="3 4">DSM 19711</strain>
    </source>
</reference>
<dbReference type="InterPro" id="IPR011990">
    <property type="entry name" value="TPR-like_helical_dom_sf"/>
</dbReference>
<dbReference type="AlphaFoldDB" id="A0A2T0R6Z2"/>
<keyword evidence="4" id="KW-1185">Reference proteome</keyword>
<dbReference type="GO" id="GO:0003677">
    <property type="term" value="F:DNA binding"/>
    <property type="evidence" value="ECO:0007669"/>
    <property type="project" value="UniProtKB-KW"/>
</dbReference>
<dbReference type="EMBL" id="PVZF01000003">
    <property type="protein sequence ID" value="PRY16881.1"/>
    <property type="molecule type" value="Genomic_DNA"/>
</dbReference>
<dbReference type="SMART" id="SM01043">
    <property type="entry name" value="BTAD"/>
    <property type="match status" value="1"/>
</dbReference>
<accession>A0A2T0R6Z2</accession>
<protein>
    <submittedName>
        <fullName evidence="3">DNA-binding SARP family transcriptional activator</fullName>
    </submittedName>
</protein>
<organism evidence="3 4">
    <name type="scientific">Kineococcus rhizosphaerae</name>
    <dbReference type="NCBI Taxonomy" id="559628"/>
    <lineage>
        <taxon>Bacteria</taxon>
        <taxon>Bacillati</taxon>
        <taxon>Actinomycetota</taxon>
        <taxon>Actinomycetes</taxon>
        <taxon>Kineosporiales</taxon>
        <taxon>Kineosporiaceae</taxon>
        <taxon>Kineococcus</taxon>
    </lineage>
</organism>
<keyword evidence="3" id="KW-0238">DNA-binding</keyword>
<dbReference type="InterPro" id="IPR005158">
    <property type="entry name" value="BTAD"/>
</dbReference>
<gene>
    <name evidence="3" type="ORF">CLV37_103313</name>
</gene>
<dbReference type="Pfam" id="PF03704">
    <property type="entry name" value="BTAD"/>
    <property type="match status" value="1"/>
</dbReference>
<feature type="region of interest" description="Disordered" evidence="1">
    <location>
        <begin position="1"/>
        <end position="22"/>
    </location>
</feature>